<feature type="compositionally biased region" description="Low complexity" evidence="1">
    <location>
        <begin position="37"/>
        <end position="47"/>
    </location>
</feature>
<gene>
    <name evidence="2" type="ORF">XAC3562_760017</name>
</gene>
<feature type="region of interest" description="Disordered" evidence="1">
    <location>
        <begin position="1"/>
        <end position="50"/>
    </location>
</feature>
<dbReference type="Proteomes" id="UP000052230">
    <property type="component" value="Unassembled WGS sequence"/>
</dbReference>
<proteinExistence type="predicted"/>
<evidence type="ECO:0000313" key="2">
    <source>
        <dbReference type="EMBL" id="CEG18042.1"/>
    </source>
</evidence>
<dbReference type="AlphaFoldDB" id="A0A0U5FHV5"/>
<dbReference type="EMBL" id="CCXZ01000173">
    <property type="protein sequence ID" value="CEG18042.1"/>
    <property type="molecule type" value="Genomic_DNA"/>
</dbReference>
<sequence length="67" mass="6877">MVAADARPHVAPGWPGHTRMTRAQACAGAGTPEPDGPAAAAPSPFTARRPRPRAAVLVGSHSFVRPL</sequence>
<comment type="caution">
    <text evidence="2">The sequence shown here is derived from an EMBL/GenBank/DDBJ whole genome shotgun (WGS) entry which is preliminary data.</text>
</comment>
<evidence type="ECO:0000313" key="3">
    <source>
        <dbReference type="Proteomes" id="UP000052230"/>
    </source>
</evidence>
<accession>A0A0U5FHV5</accession>
<protein>
    <submittedName>
        <fullName evidence="2">Uncharacterized protein</fullName>
    </submittedName>
</protein>
<evidence type="ECO:0000256" key="1">
    <source>
        <dbReference type="SAM" id="MobiDB-lite"/>
    </source>
</evidence>
<organism evidence="2 3">
    <name type="scientific">Xanthomonas citri pv. citri</name>
    <dbReference type="NCBI Taxonomy" id="611301"/>
    <lineage>
        <taxon>Bacteria</taxon>
        <taxon>Pseudomonadati</taxon>
        <taxon>Pseudomonadota</taxon>
        <taxon>Gammaproteobacteria</taxon>
        <taxon>Lysobacterales</taxon>
        <taxon>Lysobacteraceae</taxon>
        <taxon>Xanthomonas</taxon>
    </lineage>
</organism>
<keyword evidence="3" id="KW-1185">Reference proteome</keyword>
<name>A0A0U5FHV5_XANCI</name>
<reference evidence="2 3" key="1">
    <citation type="submission" date="2014-09" db="EMBL/GenBank/DDBJ databases">
        <authorList>
            <person name="Regsiter A."/>
        </authorList>
    </citation>
    <scope>NUCLEOTIDE SEQUENCE [LARGE SCALE GENOMIC DNA]</scope>
</reference>